<gene>
    <name evidence="1" type="ORF">WA026_007225</name>
</gene>
<proteinExistence type="predicted"/>
<name>A0AAW1VD37_9CUCU</name>
<dbReference type="AlphaFoldDB" id="A0AAW1VD37"/>
<evidence type="ECO:0000313" key="2">
    <source>
        <dbReference type="Proteomes" id="UP001431783"/>
    </source>
</evidence>
<evidence type="ECO:0000313" key="1">
    <source>
        <dbReference type="EMBL" id="KAK9889859.1"/>
    </source>
</evidence>
<dbReference type="Proteomes" id="UP001431783">
    <property type="component" value="Unassembled WGS sequence"/>
</dbReference>
<organism evidence="1 2">
    <name type="scientific">Henosepilachna vigintioctopunctata</name>
    <dbReference type="NCBI Taxonomy" id="420089"/>
    <lineage>
        <taxon>Eukaryota</taxon>
        <taxon>Metazoa</taxon>
        <taxon>Ecdysozoa</taxon>
        <taxon>Arthropoda</taxon>
        <taxon>Hexapoda</taxon>
        <taxon>Insecta</taxon>
        <taxon>Pterygota</taxon>
        <taxon>Neoptera</taxon>
        <taxon>Endopterygota</taxon>
        <taxon>Coleoptera</taxon>
        <taxon>Polyphaga</taxon>
        <taxon>Cucujiformia</taxon>
        <taxon>Coccinelloidea</taxon>
        <taxon>Coccinellidae</taxon>
        <taxon>Epilachninae</taxon>
        <taxon>Epilachnini</taxon>
        <taxon>Henosepilachna</taxon>
    </lineage>
</organism>
<dbReference type="EMBL" id="JARQZJ010000123">
    <property type="protein sequence ID" value="KAK9889859.1"/>
    <property type="molecule type" value="Genomic_DNA"/>
</dbReference>
<reference evidence="1 2" key="1">
    <citation type="submission" date="2023-03" db="EMBL/GenBank/DDBJ databases">
        <title>Genome insight into feeding habits of ladybird beetles.</title>
        <authorList>
            <person name="Li H.-S."/>
            <person name="Huang Y.-H."/>
            <person name="Pang H."/>
        </authorList>
    </citation>
    <scope>NUCLEOTIDE SEQUENCE [LARGE SCALE GENOMIC DNA]</scope>
    <source>
        <strain evidence="1">SYSU_2023b</strain>
        <tissue evidence="1">Whole body</tissue>
    </source>
</reference>
<protein>
    <submittedName>
        <fullName evidence="1">Uncharacterized protein</fullName>
    </submittedName>
</protein>
<keyword evidence="2" id="KW-1185">Reference proteome</keyword>
<comment type="caution">
    <text evidence="1">The sequence shown here is derived from an EMBL/GenBank/DDBJ whole genome shotgun (WGS) entry which is preliminary data.</text>
</comment>
<accession>A0AAW1VD37</accession>
<sequence>MHMDSQKSEVKIFTKYEKKGMFQKVIIPQGTVNPNDTVIIEIPRRMQSLPILLAKRKPQHLENLLNEKWNKMELKKYNKEIDNHQAINQSNCIVDGALQNNCIVDGALQNNCIVDGALQNNCIVDGALQNNCIVDGALQNNCIVDGALQTSITELNMSVLLTHS</sequence>